<name>A0ACD1HGN0_9EURO</name>
<dbReference type="Proteomes" id="UP000249661">
    <property type="component" value="Unassembled WGS sequence"/>
</dbReference>
<feature type="non-terminal residue" evidence="1">
    <location>
        <position position="1"/>
    </location>
</feature>
<accession>A0ACD1HGN0</accession>
<sequence length="397" mass="44011">PIYPQSPEGWQVALRAIKRLYAQRQYKQCTARVSELLITAPEPVHPVYQTFLYFYSAICYEAMGLSAHNYSRNKLPLLQSALDCFTNCSAVLPSPVPTTERYSHISEALFTSVPSDSSSYSDSPGSRTRPSSLASSLADMIERSLIYGSVDGDPFVSHDGDNDDRQFQEELCTGILATSASQSHLIPSPLNVRKPSGASISSISGTSSSVDTSKIPLARPPSKVPLKAAPRPVRTPSPDPRHGTNFADAISSLEEGRRILPYPTEYTNHISNYNSSIRSLSTQITSSITTIRAMIEEVTEMQHARRVSKSIRRSASFWSFSPVKESDRSSSSAVSRANSADNSSGRVLVTESMEQRIERLRSEGWQTVGTKSQRRGWKGEEYYRAYCSRVLEELYLK</sequence>
<reference evidence="1" key="1">
    <citation type="submission" date="2018-02" db="EMBL/GenBank/DDBJ databases">
        <title>The genomes of Aspergillus section Nigri reveals drivers in fungal speciation.</title>
        <authorList>
            <consortium name="DOE Joint Genome Institute"/>
            <person name="Vesth T.C."/>
            <person name="Nybo J."/>
            <person name="Theobald S."/>
            <person name="Brandl J."/>
            <person name="Frisvad J.C."/>
            <person name="Nielsen K.F."/>
            <person name="Lyhne E.K."/>
            <person name="Kogle M.E."/>
            <person name="Kuo A."/>
            <person name="Riley R."/>
            <person name="Clum A."/>
            <person name="Nolan M."/>
            <person name="Lipzen A."/>
            <person name="Salamov A."/>
            <person name="Henrissat B."/>
            <person name="Wiebenga A."/>
            <person name="De vries R.P."/>
            <person name="Grigoriev I.V."/>
            <person name="Mortensen U.H."/>
            <person name="Andersen M.R."/>
            <person name="Baker S.E."/>
        </authorList>
    </citation>
    <scope>NUCLEOTIDE SEQUENCE</scope>
    <source>
        <strain evidence="1">CBS 121060</strain>
    </source>
</reference>
<dbReference type="EMBL" id="KZ824943">
    <property type="protein sequence ID" value="RAH72631.1"/>
    <property type="molecule type" value="Genomic_DNA"/>
</dbReference>
<proteinExistence type="predicted"/>
<evidence type="ECO:0000313" key="1">
    <source>
        <dbReference type="EMBL" id="RAH72631.1"/>
    </source>
</evidence>
<keyword evidence="2" id="KW-1185">Reference proteome</keyword>
<feature type="non-terminal residue" evidence="1">
    <location>
        <position position="397"/>
    </location>
</feature>
<gene>
    <name evidence="1" type="ORF">BO66DRAFT_282049</name>
</gene>
<organism evidence="1 2">
    <name type="scientific">Aspergillus aculeatinus CBS 121060</name>
    <dbReference type="NCBI Taxonomy" id="1448322"/>
    <lineage>
        <taxon>Eukaryota</taxon>
        <taxon>Fungi</taxon>
        <taxon>Dikarya</taxon>
        <taxon>Ascomycota</taxon>
        <taxon>Pezizomycotina</taxon>
        <taxon>Eurotiomycetes</taxon>
        <taxon>Eurotiomycetidae</taxon>
        <taxon>Eurotiales</taxon>
        <taxon>Aspergillaceae</taxon>
        <taxon>Aspergillus</taxon>
        <taxon>Aspergillus subgen. Circumdati</taxon>
    </lineage>
</organism>
<protein>
    <submittedName>
        <fullName evidence="1">Uncharacterized protein</fullName>
    </submittedName>
</protein>
<evidence type="ECO:0000313" key="2">
    <source>
        <dbReference type="Proteomes" id="UP000249661"/>
    </source>
</evidence>